<proteinExistence type="predicted"/>
<gene>
    <name evidence="6" type="ORF">DM868_14395</name>
</gene>
<evidence type="ECO:0000313" key="7">
    <source>
        <dbReference type="Proteomes" id="UP000308037"/>
    </source>
</evidence>
<dbReference type="Pfam" id="PF01614">
    <property type="entry name" value="IclR_C"/>
    <property type="match status" value="1"/>
</dbReference>
<name>A0A4U5J8B0_9EURY</name>
<dbReference type="PROSITE" id="PS51078">
    <property type="entry name" value="ICLR_ED"/>
    <property type="match status" value="1"/>
</dbReference>
<keyword evidence="7" id="KW-1185">Reference proteome</keyword>
<protein>
    <submittedName>
        <fullName evidence="6">IclR family transcriptional regulator</fullName>
    </submittedName>
</protein>
<comment type="caution">
    <text evidence="6">The sequence shown here is derived from an EMBL/GenBank/DDBJ whole genome shotgun (WGS) entry which is preliminary data.</text>
</comment>
<dbReference type="Gene3D" id="3.30.450.40">
    <property type="match status" value="1"/>
</dbReference>
<dbReference type="PROSITE" id="PS51077">
    <property type="entry name" value="HTH_ICLR"/>
    <property type="match status" value="1"/>
</dbReference>
<dbReference type="InterPro" id="IPR036390">
    <property type="entry name" value="WH_DNA-bd_sf"/>
</dbReference>
<evidence type="ECO:0000259" key="5">
    <source>
        <dbReference type="PROSITE" id="PS51078"/>
    </source>
</evidence>
<organism evidence="6 7">
    <name type="scientific">Natronomonas salsuginis</name>
    <dbReference type="NCBI Taxonomy" id="2217661"/>
    <lineage>
        <taxon>Archaea</taxon>
        <taxon>Methanobacteriati</taxon>
        <taxon>Methanobacteriota</taxon>
        <taxon>Stenosarchaea group</taxon>
        <taxon>Halobacteria</taxon>
        <taxon>Halobacteriales</taxon>
        <taxon>Natronomonadaceae</taxon>
        <taxon>Natronomonas</taxon>
    </lineage>
</organism>
<dbReference type="InterPro" id="IPR011991">
    <property type="entry name" value="ArsR-like_HTH"/>
</dbReference>
<dbReference type="SUPFAM" id="SSF55781">
    <property type="entry name" value="GAF domain-like"/>
    <property type="match status" value="1"/>
</dbReference>
<keyword evidence="2" id="KW-0238">DNA-binding</keyword>
<sequence length="255" mass="28397">MNPIKDQKRPVKTVEITFEILEAIRNTGGATLQSLSEDLNLAKSTIHRHLGTLERNGFVMRQGDEYTTGMQFLDYGIEVRNSHPGFDLAREKTGQLAERTGELCVFLIEQHGQGYILCREEGPNAVRTGTRVGKPVYVHATAGGKAVLSQYSDEEVESIIDRWGLPPHTENTITERQVLFEELERVRDQKFALNREEHIMGLQTVAAPICNGGRTIGALCISGPANRMTGAYLKEENADLLLSAVNELELNLEYS</sequence>
<keyword evidence="3" id="KW-0804">Transcription</keyword>
<dbReference type="InterPro" id="IPR005471">
    <property type="entry name" value="Tscrpt_reg_IclR_N"/>
</dbReference>
<evidence type="ECO:0000259" key="4">
    <source>
        <dbReference type="PROSITE" id="PS51077"/>
    </source>
</evidence>
<evidence type="ECO:0000256" key="2">
    <source>
        <dbReference type="ARBA" id="ARBA00023125"/>
    </source>
</evidence>
<dbReference type="SUPFAM" id="SSF46785">
    <property type="entry name" value="Winged helix' DNA-binding domain"/>
    <property type="match status" value="1"/>
</dbReference>
<dbReference type="Gene3D" id="1.10.10.10">
    <property type="entry name" value="Winged helix-like DNA-binding domain superfamily/Winged helix DNA-binding domain"/>
    <property type="match status" value="1"/>
</dbReference>
<evidence type="ECO:0000256" key="3">
    <source>
        <dbReference type="ARBA" id="ARBA00023163"/>
    </source>
</evidence>
<dbReference type="InterPro" id="IPR050707">
    <property type="entry name" value="HTH_MetabolicPath_Reg"/>
</dbReference>
<dbReference type="RefSeq" id="WP_137277538.1">
    <property type="nucleotide sequence ID" value="NZ_QKNX01000009.1"/>
</dbReference>
<dbReference type="GO" id="GO:0003700">
    <property type="term" value="F:DNA-binding transcription factor activity"/>
    <property type="evidence" value="ECO:0007669"/>
    <property type="project" value="TreeGrafter"/>
</dbReference>
<dbReference type="GO" id="GO:0003677">
    <property type="term" value="F:DNA binding"/>
    <property type="evidence" value="ECO:0007669"/>
    <property type="project" value="UniProtKB-KW"/>
</dbReference>
<dbReference type="Pfam" id="PF09339">
    <property type="entry name" value="HTH_IclR"/>
    <property type="match status" value="1"/>
</dbReference>
<dbReference type="OrthoDB" id="14763at2157"/>
<evidence type="ECO:0000256" key="1">
    <source>
        <dbReference type="ARBA" id="ARBA00023015"/>
    </source>
</evidence>
<reference evidence="6 7" key="1">
    <citation type="submission" date="2019-04" db="EMBL/GenBank/DDBJ databases">
        <title>Natronomonas sp. F20-122 a newhaloarchaeon isolated from a saline saltern of Isla Bacuta, Huelva, Spain.</title>
        <authorList>
            <person name="Duran-Viseras A."/>
            <person name="Sanchez-Porro C."/>
            <person name="Ventosa A."/>
        </authorList>
    </citation>
    <scope>NUCLEOTIDE SEQUENCE [LARGE SCALE GENOMIC DNA]</scope>
    <source>
        <strain evidence="6 7">F20-122</strain>
    </source>
</reference>
<dbReference type="SMART" id="SM00346">
    <property type="entry name" value="HTH_ICLR"/>
    <property type="match status" value="1"/>
</dbReference>
<feature type="domain" description="HTH iclR-type" evidence="4">
    <location>
        <begin position="11"/>
        <end position="70"/>
    </location>
</feature>
<dbReference type="InterPro" id="IPR029016">
    <property type="entry name" value="GAF-like_dom_sf"/>
</dbReference>
<dbReference type="InterPro" id="IPR036388">
    <property type="entry name" value="WH-like_DNA-bd_sf"/>
</dbReference>
<dbReference type="Proteomes" id="UP000308037">
    <property type="component" value="Unassembled WGS sequence"/>
</dbReference>
<dbReference type="PANTHER" id="PTHR30136:SF35">
    <property type="entry name" value="HTH-TYPE TRANSCRIPTIONAL REGULATOR RV1719"/>
    <property type="match status" value="1"/>
</dbReference>
<evidence type="ECO:0000313" key="6">
    <source>
        <dbReference type="EMBL" id="TKR24421.1"/>
    </source>
</evidence>
<dbReference type="AlphaFoldDB" id="A0A4U5J8B0"/>
<dbReference type="PANTHER" id="PTHR30136">
    <property type="entry name" value="HELIX-TURN-HELIX TRANSCRIPTIONAL REGULATOR, ICLR FAMILY"/>
    <property type="match status" value="1"/>
</dbReference>
<dbReference type="CDD" id="cd00090">
    <property type="entry name" value="HTH_ARSR"/>
    <property type="match status" value="1"/>
</dbReference>
<dbReference type="InterPro" id="IPR014757">
    <property type="entry name" value="Tscrpt_reg_IclR_C"/>
</dbReference>
<dbReference type="GO" id="GO:0045892">
    <property type="term" value="P:negative regulation of DNA-templated transcription"/>
    <property type="evidence" value="ECO:0007669"/>
    <property type="project" value="TreeGrafter"/>
</dbReference>
<keyword evidence="1" id="KW-0805">Transcription regulation</keyword>
<dbReference type="EMBL" id="QKNX01000009">
    <property type="protein sequence ID" value="TKR24421.1"/>
    <property type="molecule type" value="Genomic_DNA"/>
</dbReference>
<accession>A0A4U5J8B0</accession>
<feature type="domain" description="IclR-ED" evidence="5">
    <location>
        <begin position="71"/>
        <end position="254"/>
    </location>
</feature>